<gene>
    <name evidence="1" type="ORF">H5410_030709</name>
</gene>
<dbReference type="AlphaFoldDB" id="A0A9J5YF23"/>
<dbReference type="EMBL" id="JACXVP010000006">
    <property type="protein sequence ID" value="KAG5599339.1"/>
    <property type="molecule type" value="Genomic_DNA"/>
</dbReference>
<name>A0A9J5YF23_SOLCO</name>
<proteinExistence type="predicted"/>
<comment type="caution">
    <text evidence="1">The sequence shown here is derived from an EMBL/GenBank/DDBJ whole genome shotgun (WGS) entry which is preliminary data.</text>
</comment>
<accession>A0A9J5YF23</accession>
<feature type="non-terminal residue" evidence="1">
    <location>
        <position position="196"/>
    </location>
</feature>
<reference evidence="1 2" key="1">
    <citation type="submission" date="2020-09" db="EMBL/GenBank/DDBJ databases">
        <title>De no assembly of potato wild relative species, Solanum commersonii.</title>
        <authorList>
            <person name="Cho K."/>
        </authorList>
    </citation>
    <scope>NUCLEOTIDE SEQUENCE [LARGE SCALE GENOMIC DNA]</scope>
    <source>
        <strain evidence="1">LZ3.2</strain>
        <tissue evidence="1">Leaf</tissue>
    </source>
</reference>
<protein>
    <submittedName>
        <fullName evidence="1">Uncharacterized protein</fullName>
    </submittedName>
</protein>
<sequence length="196" mass="22322">AASPYDTCIFLPQLRYHSLGCSHFSYYKNYFCFIFFWILRYFSLPGCIFPSHGFNNNSKGCPIWEYPDLCLFLTPRKISSITTPFLISGYLGIHRKPFHGYKVVSNQNTQQALAIPKNEVIQPHLPNGYFVAISLQSLTLSLASPSVKLSCDIHVPPVSVILKAPLSFKRKCGMSSLGKMGRYAQRLVYIVYDKEY</sequence>
<evidence type="ECO:0000313" key="2">
    <source>
        <dbReference type="Proteomes" id="UP000824120"/>
    </source>
</evidence>
<keyword evidence="2" id="KW-1185">Reference proteome</keyword>
<evidence type="ECO:0000313" key="1">
    <source>
        <dbReference type="EMBL" id="KAG5599339.1"/>
    </source>
</evidence>
<organism evidence="1 2">
    <name type="scientific">Solanum commersonii</name>
    <name type="common">Commerson's wild potato</name>
    <name type="synonym">Commerson's nightshade</name>
    <dbReference type="NCBI Taxonomy" id="4109"/>
    <lineage>
        <taxon>Eukaryota</taxon>
        <taxon>Viridiplantae</taxon>
        <taxon>Streptophyta</taxon>
        <taxon>Embryophyta</taxon>
        <taxon>Tracheophyta</taxon>
        <taxon>Spermatophyta</taxon>
        <taxon>Magnoliopsida</taxon>
        <taxon>eudicotyledons</taxon>
        <taxon>Gunneridae</taxon>
        <taxon>Pentapetalae</taxon>
        <taxon>asterids</taxon>
        <taxon>lamiids</taxon>
        <taxon>Solanales</taxon>
        <taxon>Solanaceae</taxon>
        <taxon>Solanoideae</taxon>
        <taxon>Solaneae</taxon>
        <taxon>Solanum</taxon>
    </lineage>
</organism>
<dbReference type="Proteomes" id="UP000824120">
    <property type="component" value="Chromosome 6"/>
</dbReference>